<organism evidence="1">
    <name type="scientific">uncultured delta proteobacterium</name>
    <dbReference type="NCBI Taxonomy" id="34034"/>
    <lineage>
        <taxon>Bacteria</taxon>
        <taxon>Deltaproteobacteria</taxon>
        <taxon>environmental samples</taxon>
    </lineage>
</organism>
<proteinExistence type="predicted"/>
<sequence>MREKAPQAFESFSLRPARDINRNLYAHLPGMASNKNIIPEKAMPLPRNAFAARRGSGTGAGPQGAATCF</sequence>
<evidence type="ECO:0000313" key="1">
    <source>
        <dbReference type="EMBL" id="SBW06258.1"/>
    </source>
</evidence>
<gene>
    <name evidence="1" type="ORF">KL86DPRO_20631</name>
</gene>
<reference evidence="1" key="1">
    <citation type="submission" date="2016-04" db="EMBL/GenBank/DDBJ databases">
        <authorList>
            <person name="Evans L.H."/>
            <person name="Alamgir A."/>
            <person name="Owens N."/>
            <person name="Weber N.D."/>
            <person name="Virtaneva K."/>
            <person name="Barbian K."/>
            <person name="Babar A."/>
            <person name="Rosenke K."/>
        </authorList>
    </citation>
    <scope>NUCLEOTIDE SEQUENCE</scope>
    <source>
        <strain evidence="1">86</strain>
    </source>
</reference>
<name>A0A212K3T2_9DELT</name>
<dbReference type="AlphaFoldDB" id="A0A212K3T2"/>
<accession>A0A212K3T2</accession>
<dbReference type="EMBL" id="FLUQ01000002">
    <property type="protein sequence ID" value="SBW06258.1"/>
    <property type="molecule type" value="Genomic_DNA"/>
</dbReference>
<protein>
    <submittedName>
        <fullName evidence="1">Uncharacterized protein</fullName>
    </submittedName>
</protein>